<dbReference type="EMBL" id="AQHF01000026">
    <property type="protein sequence ID" value="MBE0347304.1"/>
    <property type="molecule type" value="Genomic_DNA"/>
</dbReference>
<comment type="caution">
    <text evidence="1">The sequence shown here is derived from an EMBL/GenBank/DDBJ whole genome shotgun (WGS) entry which is preliminary data.</text>
</comment>
<evidence type="ECO:0000313" key="1">
    <source>
        <dbReference type="EMBL" id="MBE0347304.1"/>
    </source>
</evidence>
<reference evidence="1 2" key="1">
    <citation type="submission" date="2015-06" db="EMBL/GenBank/DDBJ databases">
        <title>Genome sequence of Pseudoalteromonas peptidolytica.</title>
        <authorList>
            <person name="Xie B.-B."/>
            <person name="Rong J.-C."/>
            <person name="Qin Q.-L."/>
            <person name="Zhang Y.-Z."/>
        </authorList>
    </citation>
    <scope>NUCLEOTIDE SEQUENCE [LARGE SCALE GENOMIC DNA]</scope>
    <source>
        <strain evidence="1 2">F12-50-A1</strain>
    </source>
</reference>
<dbReference type="AlphaFoldDB" id="A0A8I0MWP8"/>
<evidence type="ECO:0000313" key="2">
    <source>
        <dbReference type="Proteomes" id="UP000660708"/>
    </source>
</evidence>
<gene>
    <name evidence="1" type="ORF">PPEP_a1725</name>
</gene>
<dbReference type="Proteomes" id="UP000660708">
    <property type="component" value="Unassembled WGS sequence"/>
</dbReference>
<proteinExistence type="predicted"/>
<name>A0A8I0MWP8_9GAMM</name>
<accession>A0A8I0MWP8</accession>
<keyword evidence="2" id="KW-1185">Reference proteome</keyword>
<sequence length="64" mass="7180">MPKSQMQKHFVTGTVGASLPRDKKVGAKRFNTRWPLSQSAFRSCNLRAEACLNLKCNSTLLVAW</sequence>
<organism evidence="1 2">
    <name type="scientific">Pseudoalteromonas peptidolytica F12-50-A1</name>
    <dbReference type="NCBI Taxonomy" id="1315280"/>
    <lineage>
        <taxon>Bacteria</taxon>
        <taxon>Pseudomonadati</taxon>
        <taxon>Pseudomonadota</taxon>
        <taxon>Gammaproteobacteria</taxon>
        <taxon>Alteromonadales</taxon>
        <taxon>Pseudoalteromonadaceae</taxon>
        <taxon>Pseudoalteromonas</taxon>
    </lineage>
</organism>
<protein>
    <submittedName>
        <fullName evidence="1">Uncharacterized protein</fullName>
    </submittedName>
</protein>